<evidence type="ECO:0000256" key="7">
    <source>
        <dbReference type="ARBA" id="ARBA00023204"/>
    </source>
</evidence>
<evidence type="ECO:0000256" key="6">
    <source>
        <dbReference type="ARBA" id="ARBA00022763"/>
    </source>
</evidence>
<dbReference type="InterPro" id="IPR036217">
    <property type="entry name" value="MethylDNA_cys_MeTrfase_DNAb"/>
</dbReference>
<accession>A0A081B761</accession>
<keyword evidence="7 9" id="KW-0234">DNA repair</keyword>
<dbReference type="GO" id="GO:0003908">
    <property type="term" value="F:methylated-DNA-[protein]-cysteine S-methyltransferase activity"/>
    <property type="evidence" value="ECO:0007669"/>
    <property type="project" value="UniProtKB-UniRule"/>
</dbReference>
<proteinExistence type="inferred from homology"/>
<dbReference type="InterPro" id="IPR001497">
    <property type="entry name" value="MethylDNA_cys_MeTrfase_AS"/>
</dbReference>
<feature type="active site" description="Nucleophile; methyl group acceptor" evidence="9">
    <location>
        <position position="141"/>
    </location>
</feature>
<dbReference type="Proteomes" id="UP000028702">
    <property type="component" value="Unassembled WGS sequence"/>
</dbReference>
<comment type="miscellaneous">
    <text evidence="9">This enzyme catalyzes only one turnover and therefore is not strictly catalytic. According to one definition, an enzyme is a biocatalyst that acts repeatedly and over many reaction cycles.</text>
</comment>
<evidence type="ECO:0000256" key="3">
    <source>
        <dbReference type="ARBA" id="ARBA00022490"/>
    </source>
</evidence>
<evidence type="ECO:0000313" key="13">
    <source>
        <dbReference type="Proteomes" id="UP000028702"/>
    </source>
</evidence>
<comment type="catalytic activity">
    <reaction evidence="1 9">
        <text>a 4-O-methyl-thymidine in DNA + L-cysteinyl-[protein] = a thymidine in DNA + S-methyl-L-cysteinyl-[protein]</text>
        <dbReference type="Rhea" id="RHEA:53428"/>
        <dbReference type="Rhea" id="RHEA-COMP:10131"/>
        <dbReference type="Rhea" id="RHEA-COMP:10132"/>
        <dbReference type="Rhea" id="RHEA-COMP:13555"/>
        <dbReference type="Rhea" id="RHEA-COMP:13556"/>
        <dbReference type="ChEBI" id="CHEBI:29950"/>
        <dbReference type="ChEBI" id="CHEBI:82612"/>
        <dbReference type="ChEBI" id="CHEBI:137386"/>
        <dbReference type="ChEBI" id="CHEBI:137387"/>
        <dbReference type="EC" id="2.1.1.63"/>
    </reaction>
</comment>
<organism evidence="12 13">
    <name type="scientific">Tepidicaulis marinus</name>
    <dbReference type="NCBI Taxonomy" id="1333998"/>
    <lineage>
        <taxon>Bacteria</taxon>
        <taxon>Pseudomonadati</taxon>
        <taxon>Pseudomonadota</taxon>
        <taxon>Alphaproteobacteria</taxon>
        <taxon>Hyphomicrobiales</taxon>
        <taxon>Parvibaculaceae</taxon>
        <taxon>Tepidicaulis</taxon>
    </lineage>
</organism>
<protein>
    <recommendedName>
        <fullName evidence="9">Methylated-DNA--protein-cysteine methyltransferase</fullName>
        <ecNumber evidence="9">2.1.1.63</ecNumber>
    </recommendedName>
    <alternativeName>
        <fullName evidence="9">6-O-methylguanine-DNA methyltransferase</fullName>
        <shortName evidence="9">MGMT</shortName>
    </alternativeName>
    <alternativeName>
        <fullName evidence="9">O-6-methylguanine-DNA-alkyltransferase</fullName>
    </alternativeName>
</protein>
<dbReference type="AlphaFoldDB" id="A0A081B761"/>
<evidence type="ECO:0000259" key="10">
    <source>
        <dbReference type="Pfam" id="PF01035"/>
    </source>
</evidence>
<evidence type="ECO:0000256" key="8">
    <source>
        <dbReference type="ARBA" id="ARBA00049348"/>
    </source>
</evidence>
<evidence type="ECO:0000256" key="5">
    <source>
        <dbReference type="ARBA" id="ARBA00022679"/>
    </source>
</evidence>
<evidence type="ECO:0000256" key="4">
    <source>
        <dbReference type="ARBA" id="ARBA00022603"/>
    </source>
</evidence>
<comment type="catalytic activity">
    <reaction evidence="8 9">
        <text>a 6-O-methyl-2'-deoxyguanosine in DNA + L-cysteinyl-[protein] = S-methyl-L-cysteinyl-[protein] + a 2'-deoxyguanosine in DNA</text>
        <dbReference type="Rhea" id="RHEA:24000"/>
        <dbReference type="Rhea" id="RHEA-COMP:10131"/>
        <dbReference type="Rhea" id="RHEA-COMP:10132"/>
        <dbReference type="Rhea" id="RHEA-COMP:11367"/>
        <dbReference type="Rhea" id="RHEA-COMP:11368"/>
        <dbReference type="ChEBI" id="CHEBI:29950"/>
        <dbReference type="ChEBI" id="CHEBI:82612"/>
        <dbReference type="ChEBI" id="CHEBI:85445"/>
        <dbReference type="ChEBI" id="CHEBI:85448"/>
        <dbReference type="EC" id="2.1.1.63"/>
    </reaction>
</comment>
<evidence type="ECO:0000256" key="2">
    <source>
        <dbReference type="ARBA" id="ARBA00008711"/>
    </source>
</evidence>
<feature type="domain" description="Methylguanine DNA methyltransferase ribonuclease-like" evidence="11">
    <location>
        <begin position="14"/>
        <end position="85"/>
    </location>
</feature>
<dbReference type="RefSeq" id="WP_045442115.1">
    <property type="nucleotide sequence ID" value="NZ_BBIO01000001.1"/>
</dbReference>
<dbReference type="EMBL" id="BBIO01000001">
    <property type="protein sequence ID" value="GAK43879.1"/>
    <property type="molecule type" value="Genomic_DNA"/>
</dbReference>
<keyword evidence="5 9" id="KW-0808">Transferase</keyword>
<dbReference type="SUPFAM" id="SSF46767">
    <property type="entry name" value="Methylated DNA-protein cysteine methyltransferase, C-terminal domain"/>
    <property type="match status" value="1"/>
</dbReference>
<evidence type="ECO:0000256" key="1">
    <source>
        <dbReference type="ARBA" id="ARBA00001286"/>
    </source>
</evidence>
<dbReference type="eggNOG" id="COG0350">
    <property type="taxonomic scope" value="Bacteria"/>
</dbReference>
<comment type="caution">
    <text evidence="12">The sequence shown here is derived from an EMBL/GenBank/DDBJ whole genome shotgun (WGS) entry which is preliminary data.</text>
</comment>
<dbReference type="CDD" id="cd06445">
    <property type="entry name" value="ATase"/>
    <property type="match status" value="1"/>
</dbReference>
<dbReference type="InterPro" id="IPR014048">
    <property type="entry name" value="MethylDNA_cys_MeTrfase_DNA-bd"/>
</dbReference>
<comment type="similarity">
    <text evidence="2 9">Belongs to the MGMT family.</text>
</comment>
<name>A0A081B761_9HYPH</name>
<dbReference type="GO" id="GO:0005737">
    <property type="term" value="C:cytoplasm"/>
    <property type="evidence" value="ECO:0007669"/>
    <property type="project" value="UniProtKB-SubCell"/>
</dbReference>
<evidence type="ECO:0000313" key="12">
    <source>
        <dbReference type="EMBL" id="GAK43879.1"/>
    </source>
</evidence>
<keyword evidence="3 9" id="KW-0963">Cytoplasm</keyword>
<dbReference type="EC" id="2.1.1.63" evidence="9"/>
<evidence type="ECO:0000259" key="11">
    <source>
        <dbReference type="Pfam" id="PF02870"/>
    </source>
</evidence>
<dbReference type="Gene3D" id="3.30.160.70">
    <property type="entry name" value="Methylated DNA-protein cysteine methyltransferase domain"/>
    <property type="match status" value="1"/>
</dbReference>
<dbReference type="GO" id="GO:0032259">
    <property type="term" value="P:methylation"/>
    <property type="evidence" value="ECO:0007669"/>
    <property type="project" value="UniProtKB-KW"/>
</dbReference>
<dbReference type="InterPro" id="IPR023546">
    <property type="entry name" value="MGMT"/>
</dbReference>
<gene>
    <name evidence="12" type="ORF">M2A_0378</name>
</gene>
<sequence length="176" mass="18840">MRKNKTLQTSATSSLETPIGILRLLAEEDGLTHVFFPNEDTVKVEAADPASPAALKARAHIEAAEKALQEFFAGTRKEFSGLTLAPRGTPFQQSVWRALLTIPYGVTWSYKDIAEKIGNPKAVRAVGLANGQNPIPVIIPCHRVIGSNGALTGFGGGLPTKEWLLIHEGALTSSLL</sequence>
<keyword evidence="13" id="KW-1185">Reference proteome</keyword>
<dbReference type="SUPFAM" id="SSF53155">
    <property type="entry name" value="Methylated DNA-protein cysteine methyltransferase domain"/>
    <property type="match status" value="1"/>
</dbReference>
<dbReference type="InterPro" id="IPR036388">
    <property type="entry name" value="WH-like_DNA-bd_sf"/>
</dbReference>
<keyword evidence="6 9" id="KW-0227">DNA damage</keyword>
<keyword evidence="4 9" id="KW-0489">Methyltransferase</keyword>
<reference evidence="12 13" key="1">
    <citation type="submission" date="2014-07" db="EMBL/GenBank/DDBJ databases">
        <title>Tepidicaulis marinum gen. nov., sp. nov., a novel marine bacterium denitrifying nitrate to nitrous oxide strictly under microaerobic conditions.</title>
        <authorList>
            <person name="Takeuchi M."/>
            <person name="Yamagishi T."/>
            <person name="Kamagata Y."/>
            <person name="Oshima K."/>
            <person name="Hattori M."/>
            <person name="Katayama T."/>
            <person name="Hanada S."/>
            <person name="Tamaki H."/>
            <person name="Marumo K."/>
            <person name="Maeda H."/>
            <person name="Nedachi M."/>
            <person name="Iwasaki W."/>
            <person name="Suwa Y."/>
            <person name="Sakata S."/>
        </authorList>
    </citation>
    <scope>NUCLEOTIDE SEQUENCE [LARGE SCALE GENOMIC DNA]</scope>
    <source>
        <strain evidence="12 13">MA2</strain>
    </source>
</reference>
<dbReference type="InterPro" id="IPR036631">
    <property type="entry name" value="MGMT_N_sf"/>
</dbReference>
<dbReference type="PANTHER" id="PTHR10815:SF5">
    <property type="entry name" value="METHYLATED-DNA--PROTEIN-CYSTEINE METHYLTRANSFERASE"/>
    <property type="match status" value="1"/>
</dbReference>
<dbReference type="Pfam" id="PF02870">
    <property type="entry name" value="Methyltransf_1N"/>
    <property type="match status" value="1"/>
</dbReference>
<dbReference type="Gene3D" id="1.10.10.10">
    <property type="entry name" value="Winged helix-like DNA-binding domain superfamily/Winged helix DNA-binding domain"/>
    <property type="match status" value="1"/>
</dbReference>
<dbReference type="PROSITE" id="PS00374">
    <property type="entry name" value="MGMT"/>
    <property type="match status" value="1"/>
</dbReference>
<evidence type="ECO:0000256" key="9">
    <source>
        <dbReference type="HAMAP-Rule" id="MF_00772"/>
    </source>
</evidence>
<dbReference type="GO" id="GO:0006307">
    <property type="term" value="P:DNA alkylation repair"/>
    <property type="evidence" value="ECO:0007669"/>
    <property type="project" value="UniProtKB-UniRule"/>
</dbReference>
<feature type="domain" description="Methylated-DNA-[protein]-cysteine S-methyltransferase DNA binding" evidence="10">
    <location>
        <begin position="90"/>
        <end position="170"/>
    </location>
</feature>
<dbReference type="FunFam" id="1.10.10.10:FF:000214">
    <property type="entry name" value="Methylated-DNA--protein-cysteine methyltransferase"/>
    <property type="match status" value="1"/>
</dbReference>
<comment type="function">
    <text evidence="9">Involved in the cellular defense against the biological effects of O6-methylguanine (O6-MeG) and O4-methylthymine (O4-MeT) in DNA. Repairs the methylated nucleobase in DNA by stoichiometrically transferring the methyl group to a cysteine residue in the enzyme. This is a suicide reaction: the enzyme is irreversibly inactivated.</text>
</comment>
<dbReference type="NCBIfam" id="TIGR00589">
    <property type="entry name" value="ogt"/>
    <property type="match status" value="1"/>
</dbReference>
<dbReference type="InterPro" id="IPR008332">
    <property type="entry name" value="MethylG_MeTrfase_N"/>
</dbReference>
<dbReference type="HAMAP" id="MF_00772">
    <property type="entry name" value="OGT"/>
    <property type="match status" value="1"/>
</dbReference>
<comment type="subcellular location">
    <subcellularLocation>
        <location evidence="9">Cytoplasm</location>
    </subcellularLocation>
</comment>
<dbReference type="PANTHER" id="PTHR10815">
    <property type="entry name" value="METHYLATED-DNA--PROTEIN-CYSTEINE METHYLTRANSFERASE"/>
    <property type="match status" value="1"/>
</dbReference>
<dbReference type="Pfam" id="PF01035">
    <property type="entry name" value="DNA_binding_1"/>
    <property type="match status" value="1"/>
</dbReference>
<dbReference type="STRING" id="1333998.M2A_0378"/>